<organism evidence="9 10">
    <name type="scientific">Chitinasiproducens palmae</name>
    <dbReference type="NCBI Taxonomy" id="1770053"/>
    <lineage>
        <taxon>Bacteria</taxon>
        <taxon>Pseudomonadati</taxon>
        <taxon>Pseudomonadota</taxon>
        <taxon>Betaproteobacteria</taxon>
        <taxon>Burkholderiales</taxon>
        <taxon>Burkholderiaceae</taxon>
        <taxon>Chitinasiproducens</taxon>
    </lineage>
</organism>
<dbReference type="GO" id="GO:0005886">
    <property type="term" value="C:plasma membrane"/>
    <property type="evidence" value="ECO:0007669"/>
    <property type="project" value="TreeGrafter"/>
</dbReference>
<evidence type="ECO:0000256" key="7">
    <source>
        <dbReference type="SAM" id="Phobius"/>
    </source>
</evidence>
<dbReference type="EC" id="2.7.13.3" evidence="2"/>
<dbReference type="PROSITE" id="PS50109">
    <property type="entry name" value="HIS_KIN"/>
    <property type="match status" value="1"/>
</dbReference>
<keyword evidence="10" id="KW-1185">Reference proteome</keyword>
<evidence type="ECO:0000256" key="2">
    <source>
        <dbReference type="ARBA" id="ARBA00012438"/>
    </source>
</evidence>
<dbReference type="EMBL" id="FNLO01000011">
    <property type="protein sequence ID" value="SDV50298.1"/>
    <property type="molecule type" value="Genomic_DNA"/>
</dbReference>
<dbReference type="GO" id="GO:0000155">
    <property type="term" value="F:phosphorelay sensor kinase activity"/>
    <property type="evidence" value="ECO:0007669"/>
    <property type="project" value="TreeGrafter"/>
</dbReference>
<dbReference type="InterPro" id="IPR003594">
    <property type="entry name" value="HATPase_dom"/>
</dbReference>
<evidence type="ECO:0000256" key="3">
    <source>
        <dbReference type="ARBA" id="ARBA00022679"/>
    </source>
</evidence>
<dbReference type="InterPro" id="IPR005467">
    <property type="entry name" value="His_kinase_dom"/>
</dbReference>
<dbReference type="InterPro" id="IPR004358">
    <property type="entry name" value="Sig_transdc_His_kin-like_C"/>
</dbReference>
<keyword evidence="3" id="KW-0808">Transferase</keyword>
<accession>A0A1H2PT74</accession>
<feature type="transmembrane region" description="Helical" evidence="7">
    <location>
        <begin position="72"/>
        <end position="91"/>
    </location>
</feature>
<sequence length="422" mass="45481">MESFLDNGRLNLRHLFWLRCLAIAGQLTTIGVTQLFFGAQLPMMAMSVVVALEILFNALTRWRLGRFRRETDIELFGQLVVDVSALTVLLFLSGGTINPFISLYLPALAIGAAVLPARLAAVLALLAISCYVLLSFVSVPLEIDTPGNLFDYYRIGMWINFVLSAGLITWFVGRMSATLRRRDASLADAQQRMMRDERVVALGAQAATAAHEIGSPLSTIALLTEELREAAEDDPQLGAYAEDLALLEQQIGVCKAALMRLQNQATGQMRRALGEWLPGFVEQWRLRQPQVVLSTDSGSDIADVQIDDVAAVGQILTIVLDNAGRASAHAVSLSVAAHGATIRFTVCDRGPGWPAELRAQLGRTPVRSTQGGAGVGLYLAFVTAGRLGGTIELHDRRGQGACAVLSLPLRGGVRPATHDARG</sequence>
<dbReference type="SMART" id="SM00387">
    <property type="entry name" value="HATPase_c"/>
    <property type="match status" value="1"/>
</dbReference>
<dbReference type="Pfam" id="PF25323">
    <property type="entry name" value="6TM_PilS"/>
    <property type="match status" value="1"/>
</dbReference>
<dbReference type="PANTHER" id="PTHR44936:SF10">
    <property type="entry name" value="SENSOR PROTEIN RSTB"/>
    <property type="match status" value="1"/>
</dbReference>
<feature type="transmembrane region" description="Helical" evidence="7">
    <location>
        <begin position="155"/>
        <end position="173"/>
    </location>
</feature>
<dbReference type="Proteomes" id="UP000243719">
    <property type="component" value="Unassembled WGS sequence"/>
</dbReference>
<keyword evidence="5 9" id="KW-0418">Kinase</keyword>
<feature type="domain" description="Histidine kinase" evidence="8">
    <location>
        <begin position="208"/>
        <end position="411"/>
    </location>
</feature>
<dbReference type="STRING" id="1770053.SAMN05216551_11173"/>
<evidence type="ECO:0000259" key="8">
    <source>
        <dbReference type="PROSITE" id="PS50109"/>
    </source>
</evidence>
<dbReference type="OrthoDB" id="9785252at2"/>
<dbReference type="InterPro" id="IPR036890">
    <property type="entry name" value="HATPase_C_sf"/>
</dbReference>
<dbReference type="AlphaFoldDB" id="A0A1H2PT74"/>
<feature type="transmembrane region" description="Helical" evidence="7">
    <location>
        <begin position="16"/>
        <end position="37"/>
    </location>
</feature>
<reference evidence="10" key="1">
    <citation type="submission" date="2016-09" db="EMBL/GenBank/DDBJ databases">
        <authorList>
            <person name="Varghese N."/>
            <person name="Submissions S."/>
        </authorList>
    </citation>
    <scope>NUCLEOTIDE SEQUENCE [LARGE SCALE GENOMIC DNA]</scope>
    <source>
        <strain evidence="10">JS23</strain>
    </source>
</reference>
<evidence type="ECO:0000256" key="6">
    <source>
        <dbReference type="ARBA" id="ARBA00022840"/>
    </source>
</evidence>
<keyword evidence="4" id="KW-0547">Nucleotide-binding</keyword>
<keyword evidence="7" id="KW-0472">Membrane</keyword>
<evidence type="ECO:0000313" key="10">
    <source>
        <dbReference type="Proteomes" id="UP000243719"/>
    </source>
</evidence>
<dbReference type="SUPFAM" id="SSF55874">
    <property type="entry name" value="ATPase domain of HSP90 chaperone/DNA topoisomerase II/histidine kinase"/>
    <property type="match status" value="1"/>
</dbReference>
<proteinExistence type="predicted"/>
<evidence type="ECO:0000256" key="1">
    <source>
        <dbReference type="ARBA" id="ARBA00000085"/>
    </source>
</evidence>
<feature type="transmembrane region" description="Helical" evidence="7">
    <location>
        <begin position="122"/>
        <end position="143"/>
    </location>
</feature>
<gene>
    <name evidence="9" type="ORF">SAMN05216551_11173</name>
</gene>
<comment type="catalytic activity">
    <reaction evidence="1">
        <text>ATP + protein L-histidine = ADP + protein N-phospho-L-histidine.</text>
        <dbReference type="EC" id="2.7.13.3"/>
    </reaction>
</comment>
<dbReference type="Gene3D" id="3.30.565.10">
    <property type="entry name" value="Histidine kinase-like ATPase, C-terminal domain"/>
    <property type="match status" value="1"/>
</dbReference>
<dbReference type="RefSeq" id="WP_091911145.1">
    <property type="nucleotide sequence ID" value="NZ_FNLO01000011.1"/>
</dbReference>
<dbReference type="InterPro" id="IPR050980">
    <property type="entry name" value="2C_sensor_his_kinase"/>
</dbReference>
<keyword evidence="7" id="KW-0812">Transmembrane</keyword>
<dbReference type="GO" id="GO:0005524">
    <property type="term" value="F:ATP binding"/>
    <property type="evidence" value="ECO:0007669"/>
    <property type="project" value="UniProtKB-KW"/>
</dbReference>
<dbReference type="PRINTS" id="PR00344">
    <property type="entry name" value="BCTRLSENSOR"/>
</dbReference>
<keyword evidence="7" id="KW-1133">Transmembrane helix</keyword>
<evidence type="ECO:0000256" key="4">
    <source>
        <dbReference type="ARBA" id="ARBA00022741"/>
    </source>
</evidence>
<keyword evidence="6" id="KW-0067">ATP-binding</keyword>
<dbReference type="Gene3D" id="1.10.287.130">
    <property type="match status" value="1"/>
</dbReference>
<evidence type="ECO:0000313" key="9">
    <source>
        <dbReference type="EMBL" id="SDV50298.1"/>
    </source>
</evidence>
<name>A0A1H2PT74_9BURK</name>
<dbReference type="PANTHER" id="PTHR44936">
    <property type="entry name" value="SENSOR PROTEIN CREC"/>
    <property type="match status" value="1"/>
</dbReference>
<protein>
    <recommendedName>
        <fullName evidence="2">histidine kinase</fullName>
        <ecNumber evidence="2">2.7.13.3</ecNumber>
    </recommendedName>
</protein>
<evidence type="ECO:0000256" key="5">
    <source>
        <dbReference type="ARBA" id="ARBA00022777"/>
    </source>
</evidence>
<dbReference type="Pfam" id="PF02518">
    <property type="entry name" value="HATPase_c"/>
    <property type="match status" value="1"/>
</dbReference>